<dbReference type="AlphaFoldDB" id="A0A195BIK9"/>
<sequence length="155" mass="16743">MGFPFLTPHTVPRMILNGGIVPLTSNRSLDMHSIVMTLARSAILDDAGVLLPHQFMEWCGEEGPHFSSIIENNVMLNIRMLTLASPRVLEDTGRCCSVEVILEPLVVVELGTQARMMSSSHVPIYTETAGSAGIGGPGYTQEHLTLSTKANVAAR</sequence>
<gene>
    <name evidence="1" type="ORF">ALC53_05525</name>
</gene>
<name>A0A195BIK9_9HYME</name>
<proteinExistence type="predicted"/>
<accession>A0A195BIK9</accession>
<evidence type="ECO:0000313" key="1">
    <source>
        <dbReference type="EMBL" id="KYM84148.1"/>
    </source>
</evidence>
<dbReference type="EMBL" id="KQ976467">
    <property type="protein sequence ID" value="KYM84148.1"/>
    <property type="molecule type" value="Genomic_DNA"/>
</dbReference>
<keyword evidence="2" id="KW-1185">Reference proteome</keyword>
<reference evidence="1 2" key="1">
    <citation type="submission" date="2015-09" db="EMBL/GenBank/DDBJ databases">
        <title>Atta colombica WGS genome.</title>
        <authorList>
            <person name="Nygaard S."/>
            <person name="Hu H."/>
            <person name="Boomsma J."/>
            <person name="Zhang G."/>
        </authorList>
    </citation>
    <scope>NUCLEOTIDE SEQUENCE [LARGE SCALE GENOMIC DNA]</scope>
    <source>
        <strain evidence="1">Treedump-2</strain>
        <tissue evidence="1">Whole body</tissue>
    </source>
</reference>
<evidence type="ECO:0000313" key="2">
    <source>
        <dbReference type="Proteomes" id="UP000078540"/>
    </source>
</evidence>
<dbReference type="Proteomes" id="UP000078540">
    <property type="component" value="Unassembled WGS sequence"/>
</dbReference>
<protein>
    <submittedName>
        <fullName evidence="1">Uncharacterized protein</fullName>
    </submittedName>
</protein>
<organism evidence="1 2">
    <name type="scientific">Atta colombica</name>
    <dbReference type="NCBI Taxonomy" id="520822"/>
    <lineage>
        <taxon>Eukaryota</taxon>
        <taxon>Metazoa</taxon>
        <taxon>Ecdysozoa</taxon>
        <taxon>Arthropoda</taxon>
        <taxon>Hexapoda</taxon>
        <taxon>Insecta</taxon>
        <taxon>Pterygota</taxon>
        <taxon>Neoptera</taxon>
        <taxon>Endopterygota</taxon>
        <taxon>Hymenoptera</taxon>
        <taxon>Apocrita</taxon>
        <taxon>Aculeata</taxon>
        <taxon>Formicoidea</taxon>
        <taxon>Formicidae</taxon>
        <taxon>Myrmicinae</taxon>
        <taxon>Atta</taxon>
    </lineage>
</organism>